<gene>
    <name evidence="2" type="ORF">L195_g063198</name>
</gene>
<feature type="signal peptide" evidence="1">
    <location>
        <begin position="1"/>
        <end position="20"/>
    </location>
</feature>
<evidence type="ECO:0000256" key="1">
    <source>
        <dbReference type="SAM" id="SignalP"/>
    </source>
</evidence>
<organism evidence="2 3">
    <name type="scientific">Trifolium pratense</name>
    <name type="common">Red clover</name>
    <dbReference type="NCBI Taxonomy" id="57577"/>
    <lineage>
        <taxon>Eukaryota</taxon>
        <taxon>Viridiplantae</taxon>
        <taxon>Streptophyta</taxon>
        <taxon>Embryophyta</taxon>
        <taxon>Tracheophyta</taxon>
        <taxon>Spermatophyta</taxon>
        <taxon>Magnoliopsida</taxon>
        <taxon>eudicotyledons</taxon>
        <taxon>Gunneridae</taxon>
        <taxon>Pentapetalae</taxon>
        <taxon>rosids</taxon>
        <taxon>fabids</taxon>
        <taxon>Fabales</taxon>
        <taxon>Fabaceae</taxon>
        <taxon>Papilionoideae</taxon>
        <taxon>50 kb inversion clade</taxon>
        <taxon>NPAAA clade</taxon>
        <taxon>Hologalegina</taxon>
        <taxon>IRL clade</taxon>
        <taxon>Trifolieae</taxon>
        <taxon>Trifolium</taxon>
    </lineage>
</organism>
<reference evidence="2 3" key="2">
    <citation type="journal article" date="2017" name="Front. Plant Sci.">
        <title>Gene Classification and Mining of Molecular Markers Useful in Red Clover (Trifolium pratense) Breeding.</title>
        <authorList>
            <person name="Istvanek J."/>
            <person name="Dluhosova J."/>
            <person name="Dluhos P."/>
            <person name="Patkova L."/>
            <person name="Nedelnik J."/>
            <person name="Repkova J."/>
        </authorList>
    </citation>
    <scope>NUCLEOTIDE SEQUENCE [LARGE SCALE GENOMIC DNA]</scope>
    <source>
        <strain evidence="3">cv. Tatra</strain>
        <tissue evidence="2">Young leaves</tissue>
    </source>
</reference>
<comment type="caution">
    <text evidence="2">The sequence shown here is derived from an EMBL/GenBank/DDBJ whole genome shotgun (WGS) entry which is preliminary data.</text>
</comment>
<dbReference type="EMBL" id="ASHM01198227">
    <property type="protein sequence ID" value="PNX66752.1"/>
    <property type="molecule type" value="Genomic_DNA"/>
</dbReference>
<reference evidence="2 3" key="1">
    <citation type="journal article" date="2014" name="Am. J. Bot.">
        <title>Genome assembly and annotation for red clover (Trifolium pratense; Fabaceae).</title>
        <authorList>
            <person name="Istvanek J."/>
            <person name="Jaros M."/>
            <person name="Krenek A."/>
            <person name="Repkova J."/>
        </authorList>
    </citation>
    <scope>NUCLEOTIDE SEQUENCE [LARGE SCALE GENOMIC DNA]</scope>
    <source>
        <strain evidence="3">cv. Tatra</strain>
        <tissue evidence="2">Young leaves</tissue>
    </source>
</reference>
<dbReference type="Proteomes" id="UP000236291">
    <property type="component" value="Unassembled WGS sequence"/>
</dbReference>
<protein>
    <submittedName>
        <fullName evidence="2">Uncharacterized protein</fullName>
    </submittedName>
</protein>
<proteinExistence type="predicted"/>
<accession>A0A2K3KKF9</accession>
<name>A0A2K3KKF9_TRIPR</name>
<feature type="chain" id="PRO_5014428934" evidence="1">
    <location>
        <begin position="21"/>
        <end position="47"/>
    </location>
</feature>
<feature type="non-terminal residue" evidence="2">
    <location>
        <position position="47"/>
    </location>
</feature>
<evidence type="ECO:0000313" key="2">
    <source>
        <dbReference type="EMBL" id="PNX66752.1"/>
    </source>
</evidence>
<keyword evidence="1" id="KW-0732">Signal</keyword>
<evidence type="ECO:0000313" key="3">
    <source>
        <dbReference type="Proteomes" id="UP000236291"/>
    </source>
</evidence>
<dbReference type="AlphaFoldDB" id="A0A2K3KKF9"/>
<sequence>MLLKLRVLAQLKLLASITLACTGLADKQGYTRALHCTLATPMSTVSA</sequence>